<dbReference type="GO" id="GO:0008880">
    <property type="term" value="F:glucuronate isomerase activity"/>
    <property type="evidence" value="ECO:0007669"/>
    <property type="project" value="InterPro"/>
</dbReference>
<evidence type="ECO:0000313" key="3">
    <source>
        <dbReference type="Proteomes" id="UP000613840"/>
    </source>
</evidence>
<dbReference type="EMBL" id="BMMZ01000017">
    <property type="protein sequence ID" value="GGL81607.1"/>
    <property type="molecule type" value="Genomic_DNA"/>
</dbReference>
<evidence type="ECO:0000256" key="1">
    <source>
        <dbReference type="ARBA" id="ARBA00023235"/>
    </source>
</evidence>
<dbReference type="InterPro" id="IPR014710">
    <property type="entry name" value="RmlC-like_jellyroll"/>
</dbReference>
<keyword evidence="1 2" id="KW-0413">Isomerase</keyword>
<dbReference type="Pfam" id="PF04962">
    <property type="entry name" value="KduI"/>
    <property type="match status" value="1"/>
</dbReference>
<dbReference type="Proteomes" id="UP000613840">
    <property type="component" value="Unassembled WGS sequence"/>
</dbReference>
<dbReference type="NCBIfam" id="TIGR04378">
    <property type="entry name" value="myo_inos_iolB"/>
    <property type="match status" value="1"/>
</dbReference>
<proteinExistence type="predicted"/>
<accession>A0A917W881</accession>
<gene>
    <name evidence="2" type="ORF">GCM10011575_44840</name>
</gene>
<protein>
    <submittedName>
        <fullName evidence="2">5-deoxy-glucuronate isomerase</fullName>
    </submittedName>
</protein>
<dbReference type="PANTHER" id="PTHR39193:SF1">
    <property type="entry name" value="5-DEOXY-GLUCURONATE ISOMERASE"/>
    <property type="match status" value="1"/>
</dbReference>
<keyword evidence="3" id="KW-1185">Reference proteome</keyword>
<evidence type="ECO:0000313" key="2">
    <source>
        <dbReference type="EMBL" id="GGL81607.1"/>
    </source>
</evidence>
<dbReference type="GO" id="GO:0019310">
    <property type="term" value="P:inositol catabolic process"/>
    <property type="evidence" value="ECO:0007669"/>
    <property type="project" value="InterPro"/>
</dbReference>
<sequence length="261" mass="28453">MQYTSLRVLDVAAGGSIDIETAGEELIVVPLAGSAAVSCDGRIYELVGRESVFAGPSDFCYLPIGRTVSVSSPTGIRFALCGAATDQELPFRYGAASDVPIELRGAGQSSRLVRNFGTVGSFDTAKLIACEVITPDGNWSSYPAHKHDHSSETESVLEELYYFEIAGGPRGEPGFGYMQTTASDDRPIDLLQEVRDRTIIEVPYGWHGPCVAAPGFEMYYLNAMSGPGQERAWLITDHPDHAFVRASWDGQQIDPRLERRR</sequence>
<dbReference type="PANTHER" id="PTHR39193">
    <property type="entry name" value="5-DEOXY-GLUCURONATE ISOMERASE"/>
    <property type="match status" value="1"/>
</dbReference>
<dbReference type="AlphaFoldDB" id="A0A917W881"/>
<dbReference type="Gene3D" id="2.60.120.10">
    <property type="entry name" value="Jelly Rolls"/>
    <property type="match status" value="2"/>
</dbReference>
<dbReference type="RefSeq" id="WP_188898052.1">
    <property type="nucleotide sequence ID" value="NZ_BMMZ01000017.1"/>
</dbReference>
<dbReference type="InterPro" id="IPR021120">
    <property type="entry name" value="KduI/IolB_isomerase"/>
</dbReference>
<comment type="caution">
    <text evidence="2">The sequence shown here is derived from an EMBL/GenBank/DDBJ whole genome shotgun (WGS) entry which is preliminary data.</text>
</comment>
<organism evidence="2 3">
    <name type="scientific">Microlunatus endophyticus</name>
    <dbReference type="NCBI Taxonomy" id="1716077"/>
    <lineage>
        <taxon>Bacteria</taxon>
        <taxon>Bacillati</taxon>
        <taxon>Actinomycetota</taxon>
        <taxon>Actinomycetes</taxon>
        <taxon>Propionibacteriales</taxon>
        <taxon>Propionibacteriaceae</taxon>
        <taxon>Microlunatus</taxon>
    </lineage>
</organism>
<name>A0A917W881_9ACTN</name>
<reference evidence="2" key="2">
    <citation type="submission" date="2020-09" db="EMBL/GenBank/DDBJ databases">
        <authorList>
            <person name="Sun Q."/>
            <person name="Zhou Y."/>
        </authorList>
    </citation>
    <scope>NUCLEOTIDE SEQUENCE</scope>
    <source>
        <strain evidence="2">CGMCC 4.7306</strain>
    </source>
</reference>
<dbReference type="PIRSF" id="PIRSF036628">
    <property type="entry name" value="IolB"/>
    <property type="match status" value="1"/>
</dbReference>
<reference evidence="2" key="1">
    <citation type="journal article" date="2014" name="Int. J. Syst. Evol. Microbiol.">
        <title>Complete genome sequence of Corynebacterium casei LMG S-19264T (=DSM 44701T), isolated from a smear-ripened cheese.</title>
        <authorList>
            <consortium name="US DOE Joint Genome Institute (JGI-PGF)"/>
            <person name="Walter F."/>
            <person name="Albersmeier A."/>
            <person name="Kalinowski J."/>
            <person name="Ruckert C."/>
        </authorList>
    </citation>
    <scope>NUCLEOTIDE SEQUENCE</scope>
    <source>
        <strain evidence="2">CGMCC 4.7306</strain>
    </source>
</reference>
<dbReference type="InterPro" id="IPR011051">
    <property type="entry name" value="RmlC_Cupin_sf"/>
</dbReference>
<dbReference type="InterPro" id="IPR024203">
    <property type="entry name" value="Deoxy-glucuronate_isom_IolB"/>
</dbReference>
<dbReference type="SUPFAM" id="SSF51182">
    <property type="entry name" value="RmlC-like cupins"/>
    <property type="match status" value="1"/>
</dbReference>